<dbReference type="InterPro" id="IPR032533">
    <property type="entry name" value="DUF4954"/>
</dbReference>
<organism evidence="2 3">
    <name type="scientific">Durusdinium trenchii</name>
    <dbReference type="NCBI Taxonomy" id="1381693"/>
    <lineage>
        <taxon>Eukaryota</taxon>
        <taxon>Sar</taxon>
        <taxon>Alveolata</taxon>
        <taxon>Dinophyceae</taxon>
        <taxon>Suessiales</taxon>
        <taxon>Symbiodiniaceae</taxon>
        <taxon>Durusdinium</taxon>
    </lineage>
</organism>
<accession>A0ABP0J6A2</accession>
<evidence type="ECO:0000313" key="3">
    <source>
        <dbReference type="Proteomes" id="UP001642464"/>
    </source>
</evidence>
<evidence type="ECO:0000313" key="2">
    <source>
        <dbReference type="EMBL" id="CAK9009847.1"/>
    </source>
</evidence>
<reference evidence="2 3" key="1">
    <citation type="submission" date="2024-02" db="EMBL/GenBank/DDBJ databases">
        <authorList>
            <person name="Chen Y."/>
            <person name="Shah S."/>
            <person name="Dougan E. K."/>
            <person name="Thang M."/>
            <person name="Chan C."/>
        </authorList>
    </citation>
    <scope>NUCLEOTIDE SEQUENCE [LARGE SCALE GENOMIC DNA]</scope>
</reference>
<proteinExistence type="predicted"/>
<protein>
    <submittedName>
        <fullName evidence="2">Uncharacterized protein TP_0851</fullName>
    </submittedName>
</protein>
<sequence>CGWRDARKAQTLAQRCGAGLRVRRLPIARVVGCGQISMEEANESTPFGNGIEIPVVVGSGGRDVLAHAELDLNEACQVAAKRDCAETQAQHKDHVRAYCESVRLGWNVIESHCRVESCAFLSNVFLGAHAIIRDAYMVNTTVLSNAEEQSRVQAGADVRDALLQWSVTVDSQSIVRNSLMCTQSHAEMHGKLLDSVLGPYSGVAEGEISESLVGPFVGFHHQSLLIASFWPAGRGNIGYGANVGSNHTGKAPDQELWHGEGVFYGLGSCVKFPSDFSRAPYTLVATGITTLAQRMTCPFSLISSPQAHHGVQVASPAYNEIHPGWVLSQNLYSVIRNEYKFRDRGAKSKRVHIEFEILRPSTVALLRVARDDLARVHTRKAVYTDRDFACIGKNIMTERSRAEAVSTYTRFILKFAAERLVSRLEKTPDMALGVAEILRDISSSATTPSTYEEVEPMFDVTFTGAMASPTALPDDWEHAKFILLNEAPSVVGIPKPELSQWHGVARVLTWLRDTRDPWLPCRARLGRNG</sequence>
<dbReference type="EMBL" id="CAXAMM010006108">
    <property type="protein sequence ID" value="CAK9009847.1"/>
    <property type="molecule type" value="Genomic_DNA"/>
</dbReference>
<gene>
    <name evidence="2" type="ORF">SCF082_LOCUS10438</name>
</gene>
<feature type="non-terminal residue" evidence="2">
    <location>
        <position position="1"/>
    </location>
</feature>
<name>A0ABP0J6A2_9DINO</name>
<keyword evidence="3" id="KW-1185">Reference proteome</keyword>
<dbReference type="Pfam" id="PF16314">
    <property type="entry name" value="DUF4954"/>
    <property type="match status" value="1"/>
</dbReference>
<evidence type="ECO:0000259" key="1">
    <source>
        <dbReference type="Pfam" id="PF16314"/>
    </source>
</evidence>
<comment type="caution">
    <text evidence="2">The sequence shown here is derived from an EMBL/GenBank/DDBJ whole genome shotgun (WGS) entry which is preliminary data.</text>
</comment>
<dbReference type="Proteomes" id="UP001642464">
    <property type="component" value="Unassembled WGS sequence"/>
</dbReference>
<feature type="domain" description="DUF4954" evidence="1">
    <location>
        <begin position="35"/>
        <end position="304"/>
    </location>
</feature>